<evidence type="ECO:0000256" key="1">
    <source>
        <dbReference type="ARBA" id="ARBA00006865"/>
    </source>
</evidence>
<dbReference type="Pfam" id="PF00722">
    <property type="entry name" value="Glyco_hydro_16"/>
    <property type="match status" value="1"/>
</dbReference>
<dbReference type="GO" id="GO:0005975">
    <property type="term" value="P:carbohydrate metabolic process"/>
    <property type="evidence" value="ECO:0007669"/>
    <property type="project" value="InterPro"/>
</dbReference>
<dbReference type="EMBL" id="LSTO01000002">
    <property type="protein sequence ID" value="OWW18639.1"/>
    <property type="molecule type" value="Genomic_DNA"/>
</dbReference>
<evidence type="ECO:0000259" key="4">
    <source>
        <dbReference type="PROSITE" id="PS51762"/>
    </source>
</evidence>
<gene>
    <name evidence="5" type="ORF">AYR66_03370</name>
</gene>
<keyword evidence="3" id="KW-0732">Signal</keyword>
<sequence length="411" mass="44030">MIGPTFQKGTPNMQTSTLHRFSMTAMSCAAAAVLLAACGGGGSGTDAGTTSTASGVEASAAQGTPTTTSTTGTVSTATSTVAPASAWSQCATENSTCTFEGTKDVRYGAGDKWATRTATGSIACNNGTFGDPAVGTQKVCEVSATASTSSTSTGTTTTTQQPSGNTTTQEPTATTTPGPYGQTASAYELTFSDEFNGGFNTSVWNDKIWYETGNATKNYTVEDGKLKIWPQRDASGNFFNRTIDTDGKYYQTYGYFEIDAKLPVGKGTWPAFWLFNHINERRPEMDVMEAYAGGAAPWGFNDANGIAHPQAYAPTVWKGDYDGQLVGSRQYDTGMDLSTGFHKYAVKWEPNKQTYYFDGKEVLTLNTTFSDPMYLMLDLWFGSASGTPDNSTPQGKTNSYEINYIRAWKFK</sequence>
<evidence type="ECO:0000256" key="2">
    <source>
        <dbReference type="SAM" id="MobiDB-lite"/>
    </source>
</evidence>
<feature type="chain" id="PRO_5012377651" description="GH16 domain-containing protein" evidence="3">
    <location>
        <begin position="37"/>
        <end position="411"/>
    </location>
</feature>
<reference evidence="5 6" key="1">
    <citation type="submission" date="2016-02" db="EMBL/GenBank/DDBJ databases">
        <authorList>
            <person name="Wen L."/>
            <person name="He K."/>
            <person name="Yang H."/>
        </authorList>
    </citation>
    <scope>NUCLEOTIDE SEQUENCE [LARGE SCALE GENOMIC DNA]</scope>
    <source>
        <strain evidence="5 6">TSA40</strain>
    </source>
</reference>
<proteinExistence type="inferred from homology"/>
<feature type="region of interest" description="Disordered" evidence="2">
    <location>
        <begin position="46"/>
        <end position="75"/>
    </location>
</feature>
<keyword evidence="6" id="KW-1185">Reference proteome</keyword>
<feature type="compositionally biased region" description="Low complexity" evidence="2">
    <location>
        <begin position="145"/>
        <end position="179"/>
    </location>
</feature>
<dbReference type="PANTHER" id="PTHR10963">
    <property type="entry name" value="GLYCOSYL HYDROLASE-RELATED"/>
    <property type="match status" value="1"/>
</dbReference>
<dbReference type="SUPFAM" id="SSF49899">
    <property type="entry name" value="Concanavalin A-like lectins/glucanases"/>
    <property type="match status" value="1"/>
</dbReference>
<comment type="caution">
    <text evidence="5">The sequence shown here is derived from an EMBL/GenBank/DDBJ whole genome shotgun (WGS) entry which is preliminary data.</text>
</comment>
<evidence type="ECO:0000256" key="3">
    <source>
        <dbReference type="SAM" id="SignalP"/>
    </source>
</evidence>
<organism evidence="5 6">
    <name type="scientific">Noviherbaspirillum denitrificans</name>
    <dbReference type="NCBI Taxonomy" id="1968433"/>
    <lineage>
        <taxon>Bacteria</taxon>
        <taxon>Pseudomonadati</taxon>
        <taxon>Pseudomonadota</taxon>
        <taxon>Betaproteobacteria</taxon>
        <taxon>Burkholderiales</taxon>
        <taxon>Oxalobacteraceae</taxon>
        <taxon>Noviherbaspirillum</taxon>
    </lineage>
</organism>
<dbReference type="InterPro" id="IPR013320">
    <property type="entry name" value="ConA-like_dom_sf"/>
</dbReference>
<evidence type="ECO:0000313" key="6">
    <source>
        <dbReference type="Proteomes" id="UP000197535"/>
    </source>
</evidence>
<dbReference type="AlphaFoldDB" id="A0A254T7L3"/>
<dbReference type="PROSITE" id="PS51762">
    <property type="entry name" value="GH16_2"/>
    <property type="match status" value="1"/>
</dbReference>
<dbReference type="InterPro" id="IPR000757">
    <property type="entry name" value="Beta-glucanase-like"/>
</dbReference>
<feature type="signal peptide" evidence="3">
    <location>
        <begin position="1"/>
        <end position="36"/>
    </location>
</feature>
<feature type="region of interest" description="Disordered" evidence="2">
    <location>
        <begin position="145"/>
        <end position="181"/>
    </location>
</feature>
<dbReference type="GO" id="GO:0004553">
    <property type="term" value="F:hydrolase activity, hydrolyzing O-glycosyl compounds"/>
    <property type="evidence" value="ECO:0007669"/>
    <property type="project" value="InterPro"/>
</dbReference>
<feature type="domain" description="GH16" evidence="4">
    <location>
        <begin position="171"/>
        <end position="411"/>
    </location>
</feature>
<dbReference type="CDD" id="cd08023">
    <property type="entry name" value="GH16_laminarinase_like"/>
    <property type="match status" value="1"/>
</dbReference>
<dbReference type="Gene3D" id="2.60.120.200">
    <property type="match status" value="1"/>
</dbReference>
<name>A0A254T7L3_9BURK</name>
<evidence type="ECO:0000313" key="5">
    <source>
        <dbReference type="EMBL" id="OWW18639.1"/>
    </source>
</evidence>
<dbReference type="Proteomes" id="UP000197535">
    <property type="component" value="Unassembled WGS sequence"/>
</dbReference>
<dbReference type="PANTHER" id="PTHR10963:SF55">
    <property type="entry name" value="GLYCOSIDE HYDROLASE FAMILY 16 PROTEIN"/>
    <property type="match status" value="1"/>
</dbReference>
<dbReference type="InterPro" id="IPR050546">
    <property type="entry name" value="Glycosyl_Hydrlase_16"/>
</dbReference>
<comment type="similarity">
    <text evidence="1">Belongs to the glycosyl hydrolase 16 family.</text>
</comment>
<protein>
    <recommendedName>
        <fullName evidence="4">GH16 domain-containing protein</fullName>
    </recommendedName>
</protein>
<accession>A0A254T7L3</accession>